<dbReference type="Pfam" id="PF03260">
    <property type="entry name" value="Lipoprotein_11"/>
    <property type="match status" value="1"/>
</dbReference>
<keyword evidence="1" id="KW-0732">Signal</keyword>
<gene>
    <name evidence="2" type="ORF">O3G_MSEX009086</name>
</gene>
<organism evidence="2 3">
    <name type="scientific">Manduca sexta</name>
    <name type="common">Tobacco hawkmoth</name>
    <name type="synonym">Tobacco hornworm</name>
    <dbReference type="NCBI Taxonomy" id="7130"/>
    <lineage>
        <taxon>Eukaryota</taxon>
        <taxon>Metazoa</taxon>
        <taxon>Ecdysozoa</taxon>
        <taxon>Arthropoda</taxon>
        <taxon>Hexapoda</taxon>
        <taxon>Insecta</taxon>
        <taxon>Pterygota</taxon>
        <taxon>Neoptera</taxon>
        <taxon>Endopterygota</taxon>
        <taxon>Lepidoptera</taxon>
        <taxon>Glossata</taxon>
        <taxon>Ditrysia</taxon>
        <taxon>Bombycoidea</taxon>
        <taxon>Sphingidae</taxon>
        <taxon>Sphinginae</taxon>
        <taxon>Sphingini</taxon>
        <taxon>Manduca</taxon>
    </lineage>
</organism>
<dbReference type="InterPro" id="IPR004943">
    <property type="entry name" value="Lipoprotein_11"/>
</dbReference>
<dbReference type="EMBL" id="JH668484">
    <property type="protein sequence ID" value="KAG6455174.1"/>
    <property type="molecule type" value="Genomic_DNA"/>
</dbReference>
<reference evidence="2" key="1">
    <citation type="journal article" date="2016" name="Insect Biochem. Mol. Biol.">
        <title>Multifaceted biological insights from a draft genome sequence of the tobacco hornworm moth, Manduca sexta.</title>
        <authorList>
            <person name="Kanost M.R."/>
            <person name="Arrese E.L."/>
            <person name="Cao X."/>
            <person name="Chen Y.R."/>
            <person name="Chellapilla S."/>
            <person name="Goldsmith M.R."/>
            <person name="Grosse-Wilde E."/>
            <person name="Heckel D.G."/>
            <person name="Herndon N."/>
            <person name="Jiang H."/>
            <person name="Papanicolaou A."/>
            <person name="Qu J."/>
            <person name="Soulages J.L."/>
            <person name="Vogel H."/>
            <person name="Walters J."/>
            <person name="Waterhouse R.M."/>
            <person name="Ahn S.J."/>
            <person name="Almeida F.C."/>
            <person name="An C."/>
            <person name="Aqrawi P."/>
            <person name="Bretschneider A."/>
            <person name="Bryant W.B."/>
            <person name="Bucks S."/>
            <person name="Chao H."/>
            <person name="Chevignon G."/>
            <person name="Christen J.M."/>
            <person name="Clarke D.F."/>
            <person name="Dittmer N.T."/>
            <person name="Ferguson L.C.F."/>
            <person name="Garavelou S."/>
            <person name="Gordon K.H.J."/>
            <person name="Gunaratna R.T."/>
            <person name="Han Y."/>
            <person name="Hauser F."/>
            <person name="He Y."/>
            <person name="Heidel-Fischer H."/>
            <person name="Hirsh A."/>
            <person name="Hu Y."/>
            <person name="Jiang H."/>
            <person name="Kalra D."/>
            <person name="Klinner C."/>
            <person name="Konig C."/>
            <person name="Kovar C."/>
            <person name="Kroll A.R."/>
            <person name="Kuwar S.S."/>
            <person name="Lee S.L."/>
            <person name="Lehman R."/>
            <person name="Li K."/>
            <person name="Li Z."/>
            <person name="Liang H."/>
            <person name="Lovelace S."/>
            <person name="Lu Z."/>
            <person name="Mansfield J.H."/>
            <person name="McCulloch K.J."/>
            <person name="Mathew T."/>
            <person name="Morton B."/>
            <person name="Muzny D.M."/>
            <person name="Neunemann D."/>
            <person name="Ongeri F."/>
            <person name="Pauchet Y."/>
            <person name="Pu L.L."/>
            <person name="Pyrousis I."/>
            <person name="Rao X.J."/>
            <person name="Redding A."/>
            <person name="Roesel C."/>
            <person name="Sanchez-Gracia A."/>
            <person name="Schaack S."/>
            <person name="Shukla A."/>
            <person name="Tetreau G."/>
            <person name="Wang Y."/>
            <person name="Xiong G.H."/>
            <person name="Traut W."/>
            <person name="Walsh T.K."/>
            <person name="Worley K.C."/>
            <person name="Wu D."/>
            <person name="Wu W."/>
            <person name="Wu Y.Q."/>
            <person name="Zhang X."/>
            <person name="Zou Z."/>
            <person name="Zucker H."/>
            <person name="Briscoe A.D."/>
            <person name="Burmester T."/>
            <person name="Clem R.J."/>
            <person name="Feyereisen R."/>
            <person name="Grimmelikhuijzen C.J.P."/>
            <person name="Hamodrakas S.J."/>
            <person name="Hansson B.S."/>
            <person name="Huguet E."/>
            <person name="Jermiin L.S."/>
            <person name="Lan Q."/>
            <person name="Lehman H.K."/>
            <person name="Lorenzen M."/>
            <person name="Merzendorfer H."/>
            <person name="Michalopoulos I."/>
            <person name="Morton D.B."/>
            <person name="Muthukrishnan S."/>
            <person name="Oakeshott J.G."/>
            <person name="Palmer W."/>
            <person name="Park Y."/>
            <person name="Passarelli A.L."/>
            <person name="Rozas J."/>
            <person name="Schwartz L.M."/>
            <person name="Smith W."/>
            <person name="Southgate A."/>
            <person name="Vilcinskas A."/>
            <person name="Vogt R."/>
            <person name="Wang P."/>
            <person name="Werren J."/>
            <person name="Yu X.Q."/>
            <person name="Zhou J.J."/>
            <person name="Brown S.J."/>
            <person name="Scherer S.E."/>
            <person name="Richards S."/>
            <person name="Blissard G.W."/>
        </authorList>
    </citation>
    <scope>NUCLEOTIDE SEQUENCE</scope>
</reference>
<accession>A0A921ZC03</accession>
<proteinExistence type="predicted"/>
<dbReference type="GO" id="GO:0005576">
    <property type="term" value="C:extracellular region"/>
    <property type="evidence" value="ECO:0007669"/>
    <property type="project" value="InterPro"/>
</dbReference>
<dbReference type="Gene3D" id="1.10.10.2400">
    <property type="entry name" value="Lepidopteran low molecular weight (30 kD) lipoprotein, N-terminal domain"/>
    <property type="match status" value="1"/>
</dbReference>
<dbReference type="Proteomes" id="UP000791440">
    <property type="component" value="Unassembled WGS sequence"/>
</dbReference>
<protein>
    <submittedName>
        <fullName evidence="2">Uncharacterized protein</fullName>
    </submittedName>
</protein>
<evidence type="ECO:0000313" key="3">
    <source>
        <dbReference type="Proteomes" id="UP000791440"/>
    </source>
</evidence>
<dbReference type="Gene3D" id="2.80.10.50">
    <property type="match status" value="1"/>
</dbReference>
<dbReference type="OrthoDB" id="10297314at2759"/>
<keyword evidence="3" id="KW-1185">Reference proteome</keyword>
<dbReference type="EMBL" id="JH668484">
    <property type="protein sequence ID" value="KAG6455173.1"/>
    <property type="molecule type" value="Genomic_DNA"/>
</dbReference>
<dbReference type="InterPro" id="IPR042046">
    <property type="entry name" value="Lipoprotein_11_N"/>
</dbReference>
<name>A0A921ZC03_MANSE</name>
<comment type="caution">
    <text evidence="2">The sequence shown here is derived from an EMBL/GenBank/DDBJ whole genome shotgun (WGS) entry which is preliminary data.</text>
</comment>
<evidence type="ECO:0000313" key="2">
    <source>
        <dbReference type="EMBL" id="KAG6455173.1"/>
    </source>
</evidence>
<sequence length="429" mass="49514">MDKINESAIKEWEGAERPNYFSNENLKYPYSELPFYDQYHLVKIPTKDEYIEHVDYWGEGRIPTSDGDSGFRDCYNVNRQYQCVSNGPDKYCKIPNRIPVYDENTCDTSSYIKDHTVKLVTLMSAPIIEACAQDIARIVNPEVGSVVVFGFEIDSPDIRRLVKELSAISMYYCPGYVLSDYFDGLMKFSFHMAFLSADNIEEELYNAISGWNMATAVAITKSLHRTGGSSNIANVVNKVLDEGMDSTMTFAYKLWHAGEKDIVTDNFPIAFKLILNEDEIEIASNRYEDSILKLDSNTDEWHNRLAWGDDSGSNGTRYTWAMFPIWKDDKILFRLKNIEYDMCLRLDIHDNSAGDRKAWGSQNLDDVRYNWKLEPINHGNKTVFYIVNCEFDQALKLDDNVDKDGDRQLWGHNGMYYDPEKFGWIVQSD</sequence>
<dbReference type="AlphaFoldDB" id="A0A921ZC03"/>
<evidence type="ECO:0000256" key="1">
    <source>
        <dbReference type="ARBA" id="ARBA00022729"/>
    </source>
</evidence>
<reference evidence="2" key="2">
    <citation type="submission" date="2020-12" db="EMBL/GenBank/DDBJ databases">
        <authorList>
            <person name="Kanost M."/>
        </authorList>
    </citation>
    <scope>NUCLEOTIDE SEQUENCE</scope>
</reference>